<comment type="caution">
    <text evidence="1">The sequence shown here is derived from an EMBL/GenBank/DDBJ whole genome shotgun (WGS) entry which is preliminary data.</text>
</comment>
<protein>
    <submittedName>
        <fullName evidence="1">Uncharacterized protein</fullName>
    </submittedName>
</protein>
<evidence type="ECO:0000313" key="2">
    <source>
        <dbReference type="Proteomes" id="UP000215914"/>
    </source>
</evidence>
<dbReference type="Proteomes" id="UP000215914">
    <property type="component" value="Unassembled WGS sequence"/>
</dbReference>
<organism evidence="1 2">
    <name type="scientific">Helianthus annuus</name>
    <name type="common">Common sunflower</name>
    <dbReference type="NCBI Taxonomy" id="4232"/>
    <lineage>
        <taxon>Eukaryota</taxon>
        <taxon>Viridiplantae</taxon>
        <taxon>Streptophyta</taxon>
        <taxon>Embryophyta</taxon>
        <taxon>Tracheophyta</taxon>
        <taxon>Spermatophyta</taxon>
        <taxon>Magnoliopsida</taxon>
        <taxon>eudicotyledons</taxon>
        <taxon>Gunneridae</taxon>
        <taxon>Pentapetalae</taxon>
        <taxon>asterids</taxon>
        <taxon>campanulids</taxon>
        <taxon>Asterales</taxon>
        <taxon>Asteraceae</taxon>
        <taxon>Asteroideae</taxon>
        <taxon>Heliantheae alliance</taxon>
        <taxon>Heliantheae</taxon>
        <taxon>Helianthus</taxon>
    </lineage>
</organism>
<reference evidence="1" key="2">
    <citation type="submission" date="2020-06" db="EMBL/GenBank/DDBJ databases">
        <title>Helianthus annuus Genome sequencing and assembly Release 2.</title>
        <authorList>
            <person name="Gouzy J."/>
            <person name="Langlade N."/>
            <person name="Munos S."/>
        </authorList>
    </citation>
    <scope>NUCLEOTIDE SEQUENCE</scope>
    <source>
        <tissue evidence="1">Leaves</tissue>
    </source>
</reference>
<sequence length="195" mass="21758">MMIALILLPMNSIRIDVTLFTLSILQITKASEVVPISLYLNGTLFQVPKFNFSNPNFPNPLPDSSPNSPSTLNPLIIEEIPFLSARFSFSLMLQEIFEHPLRELSKDGLKNRLLLNLWCERKGKLVSAGKDTSFAIFLLGICEVIRGVLTVFMWVCEEEEVKMKKVCFRGGNGATSELVCGSGLIGVFVSYKSHQ</sequence>
<gene>
    <name evidence="1" type="ORF">HanXRQr2_Chr12g0524501</name>
</gene>
<dbReference type="AlphaFoldDB" id="A0A9K3HEI6"/>
<proteinExistence type="predicted"/>
<accession>A0A9K3HEI6</accession>
<dbReference type="Gramene" id="mRNA:HanXRQr2_Chr12g0524501">
    <property type="protein sequence ID" value="mRNA:HanXRQr2_Chr12g0524501"/>
    <property type="gene ID" value="HanXRQr2_Chr12g0524501"/>
</dbReference>
<keyword evidence="2" id="KW-1185">Reference proteome</keyword>
<dbReference type="EMBL" id="MNCJ02000327">
    <property type="protein sequence ID" value="KAF5776458.1"/>
    <property type="molecule type" value="Genomic_DNA"/>
</dbReference>
<reference evidence="1" key="1">
    <citation type="journal article" date="2017" name="Nature">
        <title>The sunflower genome provides insights into oil metabolism, flowering and Asterid evolution.</title>
        <authorList>
            <person name="Badouin H."/>
            <person name="Gouzy J."/>
            <person name="Grassa C.J."/>
            <person name="Murat F."/>
            <person name="Staton S.E."/>
            <person name="Cottret L."/>
            <person name="Lelandais-Briere C."/>
            <person name="Owens G.L."/>
            <person name="Carrere S."/>
            <person name="Mayjonade B."/>
            <person name="Legrand L."/>
            <person name="Gill N."/>
            <person name="Kane N.C."/>
            <person name="Bowers J.E."/>
            <person name="Hubner S."/>
            <person name="Bellec A."/>
            <person name="Berard A."/>
            <person name="Berges H."/>
            <person name="Blanchet N."/>
            <person name="Boniface M.C."/>
            <person name="Brunel D."/>
            <person name="Catrice O."/>
            <person name="Chaidir N."/>
            <person name="Claudel C."/>
            <person name="Donnadieu C."/>
            <person name="Faraut T."/>
            <person name="Fievet G."/>
            <person name="Helmstetter N."/>
            <person name="King M."/>
            <person name="Knapp S.J."/>
            <person name="Lai Z."/>
            <person name="Le Paslier M.C."/>
            <person name="Lippi Y."/>
            <person name="Lorenzon L."/>
            <person name="Mandel J.R."/>
            <person name="Marage G."/>
            <person name="Marchand G."/>
            <person name="Marquand E."/>
            <person name="Bret-Mestries E."/>
            <person name="Morien E."/>
            <person name="Nambeesan S."/>
            <person name="Nguyen T."/>
            <person name="Pegot-Espagnet P."/>
            <person name="Pouilly N."/>
            <person name="Raftis F."/>
            <person name="Sallet E."/>
            <person name="Schiex T."/>
            <person name="Thomas J."/>
            <person name="Vandecasteele C."/>
            <person name="Vares D."/>
            <person name="Vear F."/>
            <person name="Vautrin S."/>
            <person name="Crespi M."/>
            <person name="Mangin B."/>
            <person name="Burke J.M."/>
            <person name="Salse J."/>
            <person name="Munos S."/>
            <person name="Vincourt P."/>
            <person name="Rieseberg L.H."/>
            <person name="Langlade N.B."/>
        </authorList>
    </citation>
    <scope>NUCLEOTIDE SEQUENCE</scope>
    <source>
        <tissue evidence="1">Leaves</tissue>
    </source>
</reference>
<name>A0A9K3HEI6_HELAN</name>
<evidence type="ECO:0000313" key="1">
    <source>
        <dbReference type="EMBL" id="KAF5776458.1"/>
    </source>
</evidence>